<evidence type="ECO:0000256" key="1">
    <source>
        <dbReference type="SAM" id="SignalP"/>
    </source>
</evidence>
<dbReference type="Proteomes" id="UP001570071">
    <property type="component" value="Unassembled WGS sequence"/>
</dbReference>
<proteinExistence type="predicted"/>
<comment type="caution">
    <text evidence="2">The sequence shown here is derived from an EMBL/GenBank/DDBJ whole genome shotgun (WGS) entry which is preliminary data.</text>
</comment>
<dbReference type="EMBL" id="JBFSSG010000152">
    <property type="protein sequence ID" value="MEZ8724617.1"/>
    <property type="molecule type" value="Genomic_DNA"/>
</dbReference>
<evidence type="ECO:0000313" key="3">
    <source>
        <dbReference type="Proteomes" id="UP001570071"/>
    </source>
</evidence>
<evidence type="ECO:0000313" key="2">
    <source>
        <dbReference type="EMBL" id="MEZ8724617.1"/>
    </source>
</evidence>
<feature type="signal peptide" evidence="1">
    <location>
        <begin position="1"/>
        <end position="32"/>
    </location>
</feature>
<keyword evidence="3" id="KW-1185">Reference proteome</keyword>
<keyword evidence="1" id="KW-0732">Signal</keyword>
<reference evidence="2 3" key="1">
    <citation type="journal article" date="2024" name="ISME J.">
        <title>Tailless and filamentous prophages are predominant in marine Vibrio.</title>
        <authorList>
            <person name="Steensen K."/>
            <person name="Seneca J."/>
            <person name="Bartlau N."/>
            <person name="Yu X.A."/>
            <person name="Hussain F.A."/>
            <person name="Polz M.F."/>
        </authorList>
    </citation>
    <scope>NUCLEOTIDE SEQUENCE [LARGE SCALE GENOMIC DNA]</scope>
    <source>
        <strain evidence="2 3">10N.239.312.F12</strain>
    </source>
</reference>
<name>A0ABV4N5Y1_9VIBR</name>
<organism evidence="2 3">
    <name type="scientific">Vibrio pomeroyi</name>
    <dbReference type="NCBI Taxonomy" id="198832"/>
    <lineage>
        <taxon>Bacteria</taxon>
        <taxon>Pseudomonadati</taxon>
        <taxon>Pseudomonadota</taxon>
        <taxon>Gammaproteobacteria</taxon>
        <taxon>Vibrionales</taxon>
        <taxon>Vibrionaceae</taxon>
        <taxon>Vibrio</taxon>
    </lineage>
</organism>
<protein>
    <submittedName>
        <fullName evidence="2">Uncharacterized protein</fullName>
    </submittedName>
</protein>
<feature type="chain" id="PRO_5045768658" evidence="1">
    <location>
        <begin position="33"/>
        <end position="448"/>
    </location>
</feature>
<gene>
    <name evidence="2" type="ORF">AB6D66_26545</name>
</gene>
<accession>A0ABV4N5Y1</accession>
<sequence length="448" mass="49861">MKILNNNVAKYHFSKKSGLLIASLLLSSQSYAEIRDITFQNLSVRTTDQGTELYNNGRMQKPIVVKYSAYLADDLANQAPVELTEEEAVYYLKFAEYGEARPQPIEYLNPQVKISKTVNQNYDMNINTASQGRPLRSRRSLPDQGIFETTFYLSYEGVNAYDTVNQLEICVYGNPERRGDYNSPISGYPNKDCANKPSSKRLINVISGAYASTISKGASSEANAINLQTVSENLCTSNDDCDSYKIFGGQSNDIRDILVTEHQFSSRRPHHKLRPVNTDENPIKLIANGCIDGSDYNGTCAFASGWDLYKTWSAFGDSTGITTKYSTGDDDILITPNTYKHNINNYKTGMFSIISVLLAVREGDAADGPIKGEEQTKMALHVQNSGHWAAPTRRNQNVSQLIEDNYGNQFRLEATIIPNQGLGANNNEGIIKVYDQIDESSINITSIY</sequence>
<dbReference type="RefSeq" id="WP_372127022.1">
    <property type="nucleotide sequence ID" value="NZ_JBFSSG010000152.1"/>
</dbReference>